<proteinExistence type="predicted"/>
<evidence type="ECO:0000313" key="1">
    <source>
        <dbReference type="EMBL" id="JAD56679.1"/>
    </source>
</evidence>
<organism evidence="1">
    <name type="scientific">Arundo donax</name>
    <name type="common">Giant reed</name>
    <name type="synonym">Donax arundinaceus</name>
    <dbReference type="NCBI Taxonomy" id="35708"/>
    <lineage>
        <taxon>Eukaryota</taxon>
        <taxon>Viridiplantae</taxon>
        <taxon>Streptophyta</taxon>
        <taxon>Embryophyta</taxon>
        <taxon>Tracheophyta</taxon>
        <taxon>Spermatophyta</taxon>
        <taxon>Magnoliopsida</taxon>
        <taxon>Liliopsida</taxon>
        <taxon>Poales</taxon>
        <taxon>Poaceae</taxon>
        <taxon>PACMAD clade</taxon>
        <taxon>Arundinoideae</taxon>
        <taxon>Arundineae</taxon>
        <taxon>Arundo</taxon>
    </lineage>
</organism>
<sequence>MSHPGYTIQPNQASLASRLGDAACMSYSISMAHSSVSGHRVIAFTHTTNQTPSQVHYIRHCIYSYS</sequence>
<dbReference type="EMBL" id="GBRH01241216">
    <property type="protein sequence ID" value="JAD56679.1"/>
    <property type="molecule type" value="Transcribed_RNA"/>
</dbReference>
<dbReference type="AlphaFoldDB" id="A0A0A9AY79"/>
<reference evidence="1" key="1">
    <citation type="submission" date="2014-09" db="EMBL/GenBank/DDBJ databases">
        <authorList>
            <person name="Magalhaes I.L.F."/>
            <person name="Oliveira U."/>
            <person name="Santos F.R."/>
            <person name="Vidigal T.H.D.A."/>
            <person name="Brescovit A.D."/>
            <person name="Santos A.J."/>
        </authorList>
    </citation>
    <scope>NUCLEOTIDE SEQUENCE</scope>
    <source>
        <tissue evidence="1">Shoot tissue taken approximately 20 cm above the soil surface</tissue>
    </source>
</reference>
<protein>
    <submittedName>
        <fullName evidence="1">Uncharacterized protein</fullName>
    </submittedName>
</protein>
<name>A0A0A9AY79_ARUDO</name>
<accession>A0A0A9AY79</accession>
<reference evidence="1" key="2">
    <citation type="journal article" date="2015" name="Data Brief">
        <title>Shoot transcriptome of the giant reed, Arundo donax.</title>
        <authorList>
            <person name="Barrero R.A."/>
            <person name="Guerrero F.D."/>
            <person name="Moolhuijzen P."/>
            <person name="Goolsby J.A."/>
            <person name="Tidwell J."/>
            <person name="Bellgard S.E."/>
            <person name="Bellgard M.I."/>
        </authorList>
    </citation>
    <scope>NUCLEOTIDE SEQUENCE</scope>
    <source>
        <tissue evidence="1">Shoot tissue taken approximately 20 cm above the soil surface</tissue>
    </source>
</reference>